<feature type="transmembrane region" description="Helical" evidence="1">
    <location>
        <begin position="71"/>
        <end position="89"/>
    </location>
</feature>
<keyword evidence="1" id="KW-1133">Transmembrane helix</keyword>
<sequence>MMRIIERYDRQFEYAGVLMDVVIAYQFFSIWHHPTMDDLPQLGTLSLLMIFEFIMVHSGVFMAVMPKKISLFVLIPFYGVFAWAMNNALDDNTVMYIYLMVVFNRMRFAFSDVSIEIRNRAFYKSVMAAMMYFFMIFIFVFGADYIPKLGLTEEFIRLSGYGKDLKYEGAFVDLPHSAMAFGVFYYCGLALIEALLLKRTFAPKTSSKSITS</sequence>
<proteinExistence type="predicted"/>
<dbReference type="KEGG" id="emar:D1013_01715"/>
<evidence type="ECO:0000313" key="3">
    <source>
        <dbReference type="Proteomes" id="UP000276309"/>
    </source>
</evidence>
<name>A0A3G2L1V3_9FLAO</name>
<protein>
    <submittedName>
        <fullName evidence="2">Uncharacterized protein</fullName>
    </submittedName>
</protein>
<evidence type="ECO:0000313" key="2">
    <source>
        <dbReference type="EMBL" id="AYN66186.1"/>
    </source>
</evidence>
<keyword evidence="1" id="KW-0812">Transmembrane</keyword>
<dbReference type="OrthoDB" id="6464693at2"/>
<organism evidence="2 3">
    <name type="scientific">Euzebyella marina</name>
    <dbReference type="NCBI Taxonomy" id="1761453"/>
    <lineage>
        <taxon>Bacteria</taxon>
        <taxon>Pseudomonadati</taxon>
        <taxon>Bacteroidota</taxon>
        <taxon>Flavobacteriia</taxon>
        <taxon>Flavobacteriales</taxon>
        <taxon>Flavobacteriaceae</taxon>
        <taxon>Euzebyella</taxon>
    </lineage>
</organism>
<feature type="transmembrane region" description="Helical" evidence="1">
    <location>
        <begin position="122"/>
        <end position="143"/>
    </location>
</feature>
<dbReference type="AlphaFoldDB" id="A0A3G2L1V3"/>
<feature type="transmembrane region" description="Helical" evidence="1">
    <location>
        <begin position="178"/>
        <end position="197"/>
    </location>
</feature>
<accession>A0A3G2L1V3</accession>
<gene>
    <name evidence="2" type="ORF">D1013_01715</name>
</gene>
<keyword evidence="3" id="KW-1185">Reference proteome</keyword>
<dbReference type="EMBL" id="CP032050">
    <property type="protein sequence ID" value="AYN66186.1"/>
    <property type="molecule type" value="Genomic_DNA"/>
</dbReference>
<dbReference type="RefSeq" id="WP_121847238.1">
    <property type="nucleotide sequence ID" value="NZ_CP032050.1"/>
</dbReference>
<feature type="transmembrane region" description="Helical" evidence="1">
    <location>
        <begin position="95"/>
        <end position="110"/>
    </location>
</feature>
<evidence type="ECO:0000256" key="1">
    <source>
        <dbReference type="SAM" id="Phobius"/>
    </source>
</evidence>
<reference evidence="2 3" key="1">
    <citation type="submission" date="2018-08" db="EMBL/GenBank/DDBJ databases">
        <title>The reduced genetic potential of extracellular carbohydrate catabolism in Euzebyella marina RN62, a Flavobacteriia bacterium isolated from the hadal water.</title>
        <authorList>
            <person name="Xue C."/>
        </authorList>
    </citation>
    <scope>NUCLEOTIDE SEQUENCE [LARGE SCALE GENOMIC DNA]</scope>
    <source>
        <strain evidence="2 3">RN62</strain>
    </source>
</reference>
<dbReference type="Proteomes" id="UP000276309">
    <property type="component" value="Chromosome"/>
</dbReference>
<keyword evidence="1" id="KW-0472">Membrane</keyword>
<feature type="transmembrane region" description="Helical" evidence="1">
    <location>
        <begin position="12"/>
        <end position="31"/>
    </location>
</feature>
<feature type="transmembrane region" description="Helical" evidence="1">
    <location>
        <begin position="43"/>
        <end position="64"/>
    </location>
</feature>